<dbReference type="Gene3D" id="1.20.1740.10">
    <property type="entry name" value="Amino acid/polyamine transporter I"/>
    <property type="match status" value="1"/>
</dbReference>
<feature type="compositionally biased region" description="Low complexity" evidence="1">
    <location>
        <begin position="353"/>
        <end position="362"/>
    </location>
</feature>
<feature type="transmembrane region" description="Helical" evidence="2">
    <location>
        <begin position="191"/>
        <end position="207"/>
    </location>
</feature>
<dbReference type="EMBL" id="HBFD01003105">
    <property type="protein sequence ID" value="CAD8716798.1"/>
    <property type="molecule type" value="Transcribed_RNA"/>
</dbReference>
<evidence type="ECO:0000256" key="2">
    <source>
        <dbReference type="SAM" id="Phobius"/>
    </source>
</evidence>
<feature type="transmembrane region" description="Helical" evidence="2">
    <location>
        <begin position="94"/>
        <end position="122"/>
    </location>
</feature>
<keyword evidence="2" id="KW-0472">Membrane</keyword>
<feature type="transmembrane region" description="Helical" evidence="2">
    <location>
        <begin position="55"/>
        <end position="82"/>
    </location>
</feature>
<feature type="transmembrane region" description="Helical" evidence="2">
    <location>
        <begin position="253"/>
        <end position="275"/>
    </location>
</feature>
<accession>A0A7S0XE27</accession>
<organism evidence="3">
    <name type="scientific">Chromulina nebulosa</name>
    <dbReference type="NCBI Taxonomy" id="96789"/>
    <lineage>
        <taxon>Eukaryota</taxon>
        <taxon>Sar</taxon>
        <taxon>Stramenopiles</taxon>
        <taxon>Ochrophyta</taxon>
        <taxon>Chrysophyceae</taxon>
        <taxon>Chromulinales</taxon>
        <taxon>Chromulinaceae</taxon>
        <taxon>Chromulina</taxon>
    </lineage>
</organism>
<evidence type="ECO:0008006" key="4">
    <source>
        <dbReference type="Google" id="ProtNLM"/>
    </source>
</evidence>
<feature type="transmembrane region" description="Helical" evidence="2">
    <location>
        <begin position="281"/>
        <end position="299"/>
    </location>
</feature>
<feature type="region of interest" description="Disordered" evidence="1">
    <location>
        <begin position="346"/>
        <end position="366"/>
    </location>
</feature>
<keyword evidence="2" id="KW-0812">Transmembrane</keyword>
<keyword evidence="2" id="KW-1133">Transmembrane helix</keyword>
<proteinExistence type="predicted"/>
<protein>
    <recommendedName>
        <fullName evidence="4">Amino acid permease/ SLC12A domain-containing protein</fullName>
    </recommendedName>
</protein>
<evidence type="ECO:0000256" key="1">
    <source>
        <dbReference type="SAM" id="MobiDB-lite"/>
    </source>
</evidence>
<sequence>MRNGRSMWRFICLLSMCSVLLIIIYCFGSLGWVNISRYGPFDDDKVHHVWFNGGMSAFLCNLASGTTAGFGGIESLALMISYMKDPLRNFQEGAISSVLTLFFCNIMLLIVMTSLPLGLSYTSQQTYPMNYGYDLIFQWPDVVSSVLVIPANFAMGFGFFLPYGKLLQCLADSQLAPEFLGLKDEKNPSKAILICSFFGFLLCILQLIDENLSTKLNYIAILCGFITYFSILIGHITVLVKHQDMVRSFRSPFGIYGSIYAIIVFALGSIGSIGFLDDNHITIIVTTTIVIVLSTYYYVMFIKTQKLSNEENKSLFKLHVINFNNNLRKKLFSKKNKVKSTSADKMNAVNPFNNKSSSNSSKGQTSYNTPAVAEMIVCL</sequence>
<feature type="transmembrane region" description="Helical" evidence="2">
    <location>
        <begin position="219"/>
        <end position="241"/>
    </location>
</feature>
<feature type="transmembrane region" description="Helical" evidence="2">
    <location>
        <begin position="142"/>
        <end position="161"/>
    </location>
</feature>
<name>A0A7S0XE27_9STRA</name>
<feature type="transmembrane region" description="Helical" evidence="2">
    <location>
        <begin position="12"/>
        <end position="35"/>
    </location>
</feature>
<reference evidence="3" key="1">
    <citation type="submission" date="2021-01" db="EMBL/GenBank/DDBJ databases">
        <authorList>
            <person name="Corre E."/>
            <person name="Pelletier E."/>
            <person name="Niang G."/>
            <person name="Scheremetjew M."/>
            <person name="Finn R."/>
            <person name="Kale V."/>
            <person name="Holt S."/>
            <person name="Cochrane G."/>
            <person name="Meng A."/>
            <person name="Brown T."/>
            <person name="Cohen L."/>
        </authorList>
    </citation>
    <scope>NUCLEOTIDE SEQUENCE</scope>
    <source>
        <strain evidence="3">UTEXLB2642</strain>
    </source>
</reference>
<gene>
    <name evidence="3" type="ORF">CNEB1095_LOCUS2028</name>
</gene>
<dbReference type="AlphaFoldDB" id="A0A7S0XE27"/>
<evidence type="ECO:0000313" key="3">
    <source>
        <dbReference type="EMBL" id="CAD8716798.1"/>
    </source>
</evidence>